<dbReference type="Proteomes" id="UP000243217">
    <property type="component" value="Unassembled WGS sequence"/>
</dbReference>
<dbReference type="AlphaFoldDB" id="A0A1V9YTS6"/>
<evidence type="ECO:0008006" key="3">
    <source>
        <dbReference type="Google" id="ProtNLM"/>
    </source>
</evidence>
<proteinExistence type="predicted"/>
<gene>
    <name evidence="1" type="ORF">THRCLA_22757</name>
</gene>
<sequence>MTIEIFEEFINQYNGTLTKINTVYQKSLKSLPYICVVASSGMGKTQLAFTLQGDRPYYYMLGSYDISQIIYNNFASISDAFQNVVYKDHPENEISEDIIQTLDFTRAKNCGLMD</sequence>
<accession>A0A1V9YTS6</accession>
<name>A0A1V9YTS6_9STRA</name>
<evidence type="ECO:0000313" key="2">
    <source>
        <dbReference type="Proteomes" id="UP000243217"/>
    </source>
</evidence>
<keyword evidence="2" id="KW-1185">Reference proteome</keyword>
<comment type="caution">
    <text evidence="1">The sequence shown here is derived from an EMBL/GenBank/DDBJ whole genome shotgun (WGS) entry which is preliminary data.</text>
</comment>
<organism evidence="1 2">
    <name type="scientific">Thraustotheca clavata</name>
    <dbReference type="NCBI Taxonomy" id="74557"/>
    <lineage>
        <taxon>Eukaryota</taxon>
        <taxon>Sar</taxon>
        <taxon>Stramenopiles</taxon>
        <taxon>Oomycota</taxon>
        <taxon>Saprolegniomycetes</taxon>
        <taxon>Saprolegniales</taxon>
        <taxon>Achlyaceae</taxon>
        <taxon>Thraustotheca</taxon>
    </lineage>
</organism>
<reference evidence="1 2" key="1">
    <citation type="journal article" date="2014" name="Genome Biol. Evol.">
        <title>The secreted proteins of Achlya hypogyna and Thraustotheca clavata identify the ancestral oomycete secretome and reveal gene acquisitions by horizontal gene transfer.</title>
        <authorList>
            <person name="Misner I."/>
            <person name="Blouin N."/>
            <person name="Leonard G."/>
            <person name="Richards T.A."/>
            <person name="Lane C.E."/>
        </authorList>
    </citation>
    <scope>NUCLEOTIDE SEQUENCE [LARGE SCALE GENOMIC DNA]</scope>
    <source>
        <strain evidence="1 2">ATCC 34112</strain>
    </source>
</reference>
<dbReference type="EMBL" id="JNBS01002891">
    <property type="protein sequence ID" value="OQR89041.1"/>
    <property type="molecule type" value="Genomic_DNA"/>
</dbReference>
<protein>
    <recommendedName>
        <fullName evidence="3">Crinkler (CRN) family protein</fullName>
    </recommendedName>
</protein>
<evidence type="ECO:0000313" key="1">
    <source>
        <dbReference type="EMBL" id="OQR89041.1"/>
    </source>
</evidence>